<protein>
    <recommendedName>
        <fullName evidence="9 10">Ferrochelatase</fullName>
        <ecNumber evidence="9 10">4.98.1.1</ecNumber>
    </recommendedName>
    <alternativeName>
        <fullName evidence="9">Heme synthase</fullName>
    </alternativeName>
    <alternativeName>
        <fullName evidence="9">Protoheme ferro-lyase</fullName>
    </alternativeName>
</protein>
<dbReference type="PANTHER" id="PTHR11108:SF1">
    <property type="entry name" value="FERROCHELATASE, MITOCHONDRIAL"/>
    <property type="match status" value="1"/>
</dbReference>
<dbReference type="GO" id="GO:0005737">
    <property type="term" value="C:cytoplasm"/>
    <property type="evidence" value="ECO:0007669"/>
    <property type="project" value="UniProtKB-SubCell"/>
</dbReference>
<dbReference type="Gene3D" id="3.40.50.1400">
    <property type="match status" value="2"/>
</dbReference>
<reference evidence="11" key="1">
    <citation type="submission" date="2022-06" db="EMBL/GenBank/DDBJ databases">
        <title>Devosia sp. XJ19-45 genome assembly.</title>
        <authorList>
            <person name="Li B."/>
            <person name="Cai M."/>
            <person name="Nie G."/>
            <person name="Li W."/>
        </authorList>
    </citation>
    <scope>NUCLEOTIDE SEQUENCE</scope>
    <source>
        <strain evidence="11">XJ19-45</strain>
    </source>
</reference>
<evidence type="ECO:0000256" key="10">
    <source>
        <dbReference type="RuleBase" id="RU000607"/>
    </source>
</evidence>
<dbReference type="InterPro" id="IPR033644">
    <property type="entry name" value="Ferrochelatase_C"/>
</dbReference>
<evidence type="ECO:0000256" key="4">
    <source>
        <dbReference type="ARBA" id="ARBA00023004"/>
    </source>
</evidence>
<comment type="catalytic activity">
    <reaction evidence="8">
        <text>Fe-coproporphyrin III + 2 H(+) = coproporphyrin III + Fe(2+)</text>
        <dbReference type="Rhea" id="RHEA:49572"/>
        <dbReference type="ChEBI" id="CHEBI:15378"/>
        <dbReference type="ChEBI" id="CHEBI:29033"/>
        <dbReference type="ChEBI" id="CHEBI:68438"/>
        <dbReference type="ChEBI" id="CHEBI:131725"/>
        <dbReference type="EC" id="4.99.1.9"/>
    </reaction>
    <physiologicalReaction direction="right-to-left" evidence="8">
        <dbReference type="Rhea" id="RHEA:49574"/>
    </physiologicalReaction>
</comment>
<evidence type="ECO:0000256" key="5">
    <source>
        <dbReference type="ARBA" id="ARBA00023133"/>
    </source>
</evidence>
<evidence type="ECO:0000256" key="9">
    <source>
        <dbReference type="HAMAP-Rule" id="MF_00323"/>
    </source>
</evidence>
<feature type="binding site" evidence="9">
    <location>
        <position position="210"/>
    </location>
    <ligand>
        <name>Fe(2+)</name>
        <dbReference type="ChEBI" id="CHEBI:29033"/>
    </ligand>
</feature>
<keyword evidence="7 9" id="KW-0627">Porphyrin biosynthesis</keyword>
<dbReference type="GO" id="GO:0046872">
    <property type="term" value="F:metal ion binding"/>
    <property type="evidence" value="ECO:0007669"/>
    <property type="project" value="UniProtKB-KW"/>
</dbReference>
<comment type="subcellular location">
    <subcellularLocation>
        <location evidence="9 10">Cytoplasm</location>
    </subcellularLocation>
</comment>
<comment type="function">
    <text evidence="9 10">Catalyzes the ferrous insertion into protoporphyrin IX.</text>
</comment>
<proteinExistence type="inferred from homology"/>
<evidence type="ECO:0000313" key="11">
    <source>
        <dbReference type="EMBL" id="MCP8887487.1"/>
    </source>
</evidence>
<keyword evidence="5 9" id="KW-0350">Heme biosynthesis</keyword>
<evidence type="ECO:0000256" key="2">
    <source>
        <dbReference type="ARBA" id="ARBA00022490"/>
    </source>
</evidence>
<keyword evidence="12" id="KW-1185">Reference proteome</keyword>
<dbReference type="GO" id="GO:0004325">
    <property type="term" value="F:ferrochelatase activity"/>
    <property type="evidence" value="ECO:0007669"/>
    <property type="project" value="UniProtKB-UniRule"/>
</dbReference>
<evidence type="ECO:0000256" key="3">
    <source>
        <dbReference type="ARBA" id="ARBA00022723"/>
    </source>
</evidence>
<dbReference type="CDD" id="cd00419">
    <property type="entry name" value="Ferrochelatase_C"/>
    <property type="match status" value="1"/>
</dbReference>
<dbReference type="InterPro" id="IPR033659">
    <property type="entry name" value="Ferrochelatase_N"/>
</dbReference>
<dbReference type="NCBIfam" id="TIGR00109">
    <property type="entry name" value="hemH"/>
    <property type="match status" value="1"/>
</dbReference>
<dbReference type="EC" id="4.98.1.1" evidence="9 10"/>
<dbReference type="HAMAP" id="MF_00323">
    <property type="entry name" value="Ferrochelatase"/>
    <property type="match status" value="1"/>
</dbReference>
<name>A0A9Q4AP19_9HYPH</name>
<keyword evidence="2 9" id="KW-0963">Cytoplasm</keyword>
<dbReference type="AlphaFoldDB" id="A0A9Q4AP19"/>
<comment type="catalytic activity">
    <reaction evidence="9 10">
        <text>heme b + 2 H(+) = protoporphyrin IX + Fe(2+)</text>
        <dbReference type="Rhea" id="RHEA:22584"/>
        <dbReference type="ChEBI" id="CHEBI:15378"/>
        <dbReference type="ChEBI" id="CHEBI:29033"/>
        <dbReference type="ChEBI" id="CHEBI:57306"/>
        <dbReference type="ChEBI" id="CHEBI:60344"/>
        <dbReference type="EC" id="4.98.1.1"/>
    </reaction>
</comment>
<sequence length="340" mass="38439">MSAQLPPDHPPVPKQKIGVLLLNLGTPDGTDYWSVRRYLKEFLSDPRVIETNKFLWWPILNLVILSFRPQKSGHAYAQIWDKEKNESPLRVITREQTENLAQRLKGEDIVVEFAMRYGNPSTQSVLEKMQAAGCQKILLVPLYPQYSATTTATANDKAFDVLKTMRWQPAVRTAPAYFDDPAYIKALGDSIRDGVAALDFEPDVVITSYHGMPVEYLQRGDPYHCQCYKTTRLLREYLGWDKDRLMVTFQSRFGPTEWLQPYTDKTLEALPGQGKKKVAILAPAFSADCIETLEEIAMGGKDSFMEAGGEKFAYIPCLNASPGGMDFVEAMVRRELAGWL</sequence>
<comment type="caution">
    <text evidence="11">The sequence shown here is derived from an EMBL/GenBank/DDBJ whole genome shotgun (WGS) entry which is preliminary data.</text>
</comment>
<dbReference type="Pfam" id="PF00762">
    <property type="entry name" value="Ferrochelatase"/>
    <property type="match status" value="1"/>
</dbReference>
<dbReference type="GO" id="GO:0006783">
    <property type="term" value="P:heme biosynthetic process"/>
    <property type="evidence" value="ECO:0007669"/>
    <property type="project" value="UniProtKB-UniRule"/>
</dbReference>
<evidence type="ECO:0000256" key="8">
    <source>
        <dbReference type="ARBA" id="ARBA00024536"/>
    </source>
</evidence>
<dbReference type="Proteomes" id="UP001060275">
    <property type="component" value="Unassembled WGS sequence"/>
</dbReference>
<comment type="pathway">
    <text evidence="9 10">Porphyrin-containing compound metabolism; protoheme biosynthesis; protoheme from protoporphyrin-IX: step 1/1.</text>
</comment>
<evidence type="ECO:0000256" key="7">
    <source>
        <dbReference type="ARBA" id="ARBA00023244"/>
    </source>
</evidence>
<gene>
    <name evidence="9 11" type="primary">hemH</name>
    <name evidence="11" type="ORF">NF348_10250</name>
</gene>
<dbReference type="FunFam" id="3.40.50.1400:FF:000002">
    <property type="entry name" value="Ferrochelatase"/>
    <property type="match status" value="1"/>
</dbReference>
<dbReference type="PROSITE" id="PS00534">
    <property type="entry name" value="FERROCHELATASE"/>
    <property type="match status" value="1"/>
</dbReference>
<evidence type="ECO:0000313" key="12">
    <source>
        <dbReference type="Proteomes" id="UP001060275"/>
    </source>
</evidence>
<organism evidence="11 12">
    <name type="scientific">Devosia ureilytica</name>
    <dbReference type="NCBI Taxonomy" id="2952754"/>
    <lineage>
        <taxon>Bacteria</taxon>
        <taxon>Pseudomonadati</taxon>
        <taxon>Pseudomonadota</taxon>
        <taxon>Alphaproteobacteria</taxon>
        <taxon>Hyphomicrobiales</taxon>
        <taxon>Devosiaceae</taxon>
        <taxon>Devosia</taxon>
    </lineage>
</organism>
<dbReference type="CDD" id="cd03411">
    <property type="entry name" value="Ferrochelatase_N"/>
    <property type="match status" value="1"/>
</dbReference>
<dbReference type="SUPFAM" id="SSF53800">
    <property type="entry name" value="Chelatase"/>
    <property type="match status" value="1"/>
</dbReference>
<feature type="binding site" evidence="9">
    <location>
        <position position="291"/>
    </location>
    <ligand>
        <name>Fe(2+)</name>
        <dbReference type="ChEBI" id="CHEBI:29033"/>
    </ligand>
</feature>
<dbReference type="InterPro" id="IPR001015">
    <property type="entry name" value="Ferrochelatase"/>
</dbReference>
<evidence type="ECO:0000256" key="1">
    <source>
        <dbReference type="ARBA" id="ARBA00007718"/>
    </source>
</evidence>
<keyword evidence="4 9" id="KW-0408">Iron</keyword>
<keyword evidence="3 9" id="KW-0479">Metal-binding</keyword>
<accession>A0A9Q4AP19</accession>
<dbReference type="RefSeq" id="WP_254674560.1">
    <property type="nucleotide sequence ID" value="NZ_JAMWDU010000003.1"/>
</dbReference>
<dbReference type="EMBL" id="JAMWDU010000003">
    <property type="protein sequence ID" value="MCP8887487.1"/>
    <property type="molecule type" value="Genomic_DNA"/>
</dbReference>
<evidence type="ECO:0000256" key="6">
    <source>
        <dbReference type="ARBA" id="ARBA00023239"/>
    </source>
</evidence>
<comment type="similarity">
    <text evidence="1 9 10">Belongs to the ferrochelatase family.</text>
</comment>
<dbReference type="PANTHER" id="PTHR11108">
    <property type="entry name" value="FERROCHELATASE"/>
    <property type="match status" value="1"/>
</dbReference>
<keyword evidence="6 9" id="KW-0456">Lyase</keyword>
<dbReference type="InterPro" id="IPR019772">
    <property type="entry name" value="Ferrochelatase_AS"/>
</dbReference>